<evidence type="ECO:0008006" key="5">
    <source>
        <dbReference type="Google" id="ProtNLM"/>
    </source>
</evidence>
<evidence type="ECO:0000256" key="1">
    <source>
        <dbReference type="SAM" id="MobiDB-lite"/>
    </source>
</evidence>
<name>A0A0N1N576_9HYPH</name>
<evidence type="ECO:0000256" key="2">
    <source>
        <dbReference type="SAM" id="SignalP"/>
    </source>
</evidence>
<accession>A0A0N1N576</accession>
<evidence type="ECO:0000313" key="4">
    <source>
        <dbReference type="Proteomes" id="UP000037822"/>
    </source>
</evidence>
<dbReference type="PATRIC" id="fig|1526658.3.peg.5044"/>
<sequence>MNMIVFAAGAICVAAAFAIPCSASTENYAALGNATPAHDITARSSPALDKSKARRPGPPLVSEASARRIAWRSGLDHIEEVVLLDEHWEVAGRDRTGNEKTLAIDADDGRVLN</sequence>
<dbReference type="EMBL" id="LGSZ01000009">
    <property type="protein sequence ID" value="KPH82912.1"/>
    <property type="molecule type" value="Genomic_DNA"/>
</dbReference>
<feature type="signal peptide" evidence="2">
    <location>
        <begin position="1"/>
        <end position="18"/>
    </location>
</feature>
<comment type="caution">
    <text evidence="3">The sequence shown here is derived from an EMBL/GenBank/DDBJ whole genome shotgun (WGS) entry which is preliminary data.</text>
</comment>
<evidence type="ECO:0000313" key="3">
    <source>
        <dbReference type="EMBL" id="KPH82912.1"/>
    </source>
</evidence>
<gene>
    <name evidence="3" type="ORF">AE618_00605</name>
</gene>
<keyword evidence="2" id="KW-0732">Signal</keyword>
<proteinExistence type="predicted"/>
<dbReference type="Proteomes" id="UP000037822">
    <property type="component" value="Unassembled WGS sequence"/>
</dbReference>
<feature type="region of interest" description="Disordered" evidence="1">
    <location>
        <begin position="39"/>
        <end position="61"/>
    </location>
</feature>
<feature type="chain" id="PRO_5005878552" description="PepSY domain-containing protein" evidence="2">
    <location>
        <begin position="19"/>
        <end position="113"/>
    </location>
</feature>
<dbReference type="AlphaFoldDB" id="A0A0N1N576"/>
<dbReference type="RefSeq" id="WP_054207120.1">
    <property type="nucleotide sequence ID" value="NZ_LGSZ01000009.1"/>
</dbReference>
<reference evidence="3 4" key="1">
    <citation type="submission" date="2015-07" db="EMBL/GenBank/DDBJ databases">
        <title>Whole genome sequencing of Bosea vaviloviae isolated from cave pool.</title>
        <authorList>
            <person name="Tan N.E.H."/>
            <person name="Lee Y.P."/>
            <person name="Gan H.M."/>
            <person name="Barton H."/>
            <person name="Savka M.A."/>
        </authorList>
    </citation>
    <scope>NUCLEOTIDE SEQUENCE [LARGE SCALE GENOMIC DNA]</scope>
    <source>
        <strain evidence="3 4">SD260</strain>
    </source>
</reference>
<keyword evidence="4" id="KW-1185">Reference proteome</keyword>
<organism evidence="3 4">
    <name type="scientific">Bosea vaviloviae</name>
    <dbReference type="NCBI Taxonomy" id="1526658"/>
    <lineage>
        <taxon>Bacteria</taxon>
        <taxon>Pseudomonadati</taxon>
        <taxon>Pseudomonadota</taxon>
        <taxon>Alphaproteobacteria</taxon>
        <taxon>Hyphomicrobiales</taxon>
        <taxon>Boseaceae</taxon>
        <taxon>Bosea</taxon>
    </lineage>
</organism>
<protein>
    <recommendedName>
        <fullName evidence="5">PepSY domain-containing protein</fullName>
    </recommendedName>
</protein>
<dbReference type="OrthoDB" id="8163066at2"/>